<dbReference type="EMBL" id="NBXB01000045">
    <property type="protein sequence ID" value="RFA12151.1"/>
    <property type="molecule type" value="Genomic_DNA"/>
</dbReference>
<reference evidence="1 2" key="1">
    <citation type="submission" date="2017-04" db="EMBL/GenBank/DDBJ databases">
        <title>Comparative genome analysis of Subtercola boreus.</title>
        <authorList>
            <person name="Cho Y.-J."/>
            <person name="Cho A."/>
            <person name="Kim O.-S."/>
            <person name="Lee J.-I."/>
        </authorList>
    </citation>
    <scope>NUCLEOTIDE SEQUENCE [LARGE SCALE GENOMIC DNA]</scope>
    <source>
        <strain evidence="1 2">P27479</strain>
    </source>
</reference>
<evidence type="ECO:0000313" key="1">
    <source>
        <dbReference type="EMBL" id="RFA12151.1"/>
    </source>
</evidence>
<evidence type="ECO:0000313" key="2">
    <source>
        <dbReference type="Proteomes" id="UP000256541"/>
    </source>
</evidence>
<comment type="caution">
    <text evidence="1">The sequence shown here is derived from an EMBL/GenBank/DDBJ whole genome shotgun (WGS) entry which is preliminary data.</text>
</comment>
<organism evidence="1 2">
    <name type="scientific">Subtercola boreus</name>
    <dbReference type="NCBI Taxonomy" id="120213"/>
    <lineage>
        <taxon>Bacteria</taxon>
        <taxon>Bacillati</taxon>
        <taxon>Actinomycetota</taxon>
        <taxon>Actinomycetes</taxon>
        <taxon>Micrococcales</taxon>
        <taxon>Microbacteriaceae</taxon>
        <taxon>Subtercola</taxon>
    </lineage>
</organism>
<dbReference type="RefSeq" id="WP_116412927.1">
    <property type="nucleotide sequence ID" value="NZ_NBXB01000045.1"/>
</dbReference>
<proteinExistence type="predicted"/>
<sequence>MTTNEPTETIEARHIKVGDTIHFQTFTPAGRWKTTDHLVTKVEGIVTLVGYRLIMTITAEGCARPMEYAGRAPLTVTRSHNTEA</sequence>
<dbReference type="AlphaFoldDB" id="A0A3E0VR22"/>
<protein>
    <submittedName>
        <fullName evidence="1">Uncharacterized protein</fullName>
    </submittedName>
</protein>
<name>A0A3E0VR22_9MICO</name>
<dbReference type="Proteomes" id="UP000256541">
    <property type="component" value="Unassembled WGS sequence"/>
</dbReference>
<accession>A0A3E0VR22</accession>
<gene>
    <name evidence="1" type="ORF">B7R22_17120</name>
</gene>